<feature type="domain" description="GAF" evidence="2">
    <location>
        <begin position="8"/>
        <end position="155"/>
    </location>
</feature>
<dbReference type="Gene3D" id="3.30.450.40">
    <property type="match status" value="1"/>
</dbReference>
<evidence type="ECO:0000259" key="2">
    <source>
        <dbReference type="SMART" id="SM00065"/>
    </source>
</evidence>
<name>A0ABU8DVS3_9ACTN</name>
<accession>A0ABU8DVS3</accession>
<dbReference type="Proteomes" id="UP001361570">
    <property type="component" value="Unassembled WGS sequence"/>
</dbReference>
<dbReference type="SUPFAM" id="SSF55781">
    <property type="entry name" value="GAF domain-like"/>
    <property type="match status" value="1"/>
</dbReference>
<comment type="caution">
    <text evidence="3">The sequence shown here is derived from an EMBL/GenBank/DDBJ whole genome shotgun (WGS) entry which is preliminary data.</text>
</comment>
<evidence type="ECO:0000313" key="3">
    <source>
        <dbReference type="EMBL" id="MEI4272945.1"/>
    </source>
</evidence>
<organism evidence="3 4">
    <name type="scientific">Klenkia sesuvii</name>
    <dbReference type="NCBI Taxonomy" id="3103137"/>
    <lineage>
        <taxon>Bacteria</taxon>
        <taxon>Bacillati</taxon>
        <taxon>Actinomycetota</taxon>
        <taxon>Actinomycetes</taxon>
        <taxon>Geodermatophilales</taxon>
        <taxon>Geodermatophilaceae</taxon>
        <taxon>Klenkia</taxon>
    </lineage>
</organism>
<evidence type="ECO:0000256" key="1">
    <source>
        <dbReference type="SAM" id="MobiDB-lite"/>
    </source>
</evidence>
<evidence type="ECO:0000313" key="4">
    <source>
        <dbReference type="Proteomes" id="UP001361570"/>
    </source>
</evidence>
<dbReference type="Pfam" id="PF01590">
    <property type="entry name" value="GAF"/>
    <property type="match status" value="1"/>
</dbReference>
<dbReference type="SMART" id="SM00065">
    <property type="entry name" value="GAF"/>
    <property type="match status" value="1"/>
</dbReference>
<dbReference type="EMBL" id="JBAPLU010000015">
    <property type="protein sequence ID" value="MEI4272945.1"/>
    <property type="molecule type" value="Genomic_DNA"/>
</dbReference>
<sequence length="177" mass="18120">MTPDSITQVAARLDDLVVSVAELLAVECAGLLLRDSADRLRTVSSSGSAADQLERAQETTGAGPGPDVHRAGIPIAVADVLAVPDYADLAPLLRGSGVRAVMSAPVLAGDVVVGNLNGVDPAPHPWTDRQQAALQTFAALVADVLVLSAASRGEDVAHLTDDLADLDDLDDLDGAMP</sequence>
<feature type="region of interest" description="Disordered" evidence="1">
    <location>
        <begin position="43"/>
        <end position="68"/>
    </location>
</feature>
<protein>
    <submittedName>
        <fullName evidence="3">GAF domain-containing protein</fullName>
    </submittedName>
</protein>
<gene>
    <name evidence="3" type="ORF">TEK04_14550</name>
</gene>
<dbReference type="InterPro" id="IPR003018">
    <property type="entry name" value="GAF"/>
</dbReference>
<dbReference type="RefSeq" id="WP_336405070.1">
    <property type="nucleotide sequence ID" value="NZ_JBAPLU010000015.1"/>
</dbReference>
<proteinExistence type="predicted"/>
<keyword evidence="4" id="KW-1185">Reference proteome</keyword>
<dbReference type="InterPro" id="IPR029016">
    <property type="entry name" value="GAF-like_dom_sf"/>
</dbReference>
<reference evidence="3 4" key="1">
    <citation type="submission" date="2024-03" db="EMBL/GenBank/DDBJ databases">
        <title>Draft genome sequence of Klenkia sp. LSe6-5.</title>
        <authorList>
            <person name="Duangmal K."/>
            <person name="Chantavorakit T."/>
        </authorList>
    </citation>
    <scope>NUCLEOTIDE SEQUENCE [LARGE SCALE GENOMIC DNA]</scope>
    <source>
        <strain evidence="3 4">LSe6-5</strain>
    </source>
</reference>